<dbReference type="PANTHER" id="PTHR43300">
    <property type="entry name" value="ACETYLTRANSFERASE"/>
    <property type="match status" value="1"/>
</dbReference>
<dbReference type="PROSITE" id="PS00101">
    <property type="entry name" value="HEXAPEP_TRANSFERASES"/>
    <property type="match status" value="1"/>
</dbReference>
<dbReference type="InterPro" id="IPR011004">
    <property type="entry name" value="Trimer_LpxA-like_sf"/>
</dbReference>
<dbReference type="Gene3D" id="3.40.50.20">
    <property type="match status" value="1"/>
</dbReference>
<protein>
    <submittedName>
        <fullName evidence="5">Sugar O-acyltransferase, sialic acid O-acetyltransferase NeuD family</fullName>
    </submittedName>
</protein>
<feature type="site" description="Increases basicity of active site His" evidence="3">
    <location>
        <position position="153"/>
    </location>
</feature>
<evidence type="ECO:0000313" key="5">
    <source>
        <dbReference type="EMBL" id="SES84569.1"/>
    </source>
</evidence>
<dbReference type="OrthoDB" id="9801456at2"/>
<dbReference type="InterPro" id="IPR018357">
    <property type="entry name" value="Hexapep_transf_CS"/>
</dbReference>
<keyword evidence="6" id="KW-1185">Reference proteome</keyword>
<feature type="binding site" evidence="4">
    <location>
        <position position="83"/>
    </location>
    <ligand>
        <name>substrate</name>
    </ligand>
</feature>
<evidence type="ECO:0000256" key="4">
    <source>
        <dbReference type="PIRSR" id="PIRSR620019-2"/>
    </source>
</evidence>
<dbReference type="EMBL" id="FOHU01000002">
    <property type="protein sequence ID" value="SES84569.1"/>
    <property type="molecule type" value="Genomic_DNA"/>
</dbReference>
<organism evidence="5 6">
    <name type="scientific">Natronincola peptidivorans</name>
    <dbReference type="NCBI Taxonomy" id="426128"/>
    <lineage>
        <taxon>Bacteria</taxon>
        <taxon>Bacillati</taxon>
        <taxon>Bacillota</taxon>
        <taxon>Clostridia</taxon>
        <taxon>Peptostreptococcales</taxon>
        <taxon>Natronincolaceae</taxon>
        <taxon>Natronincola</taxon>
    </lineage>
</organism>
<dbReference type="STRING" id="426128.SAMN05660297_00699"/>
<evidence type="ECO:0000256" key="3">
    <source>
        <dbReference type="PIRSR" id="PIRSR620019-1"/>
    </source>
</evidence>
<feature type="active site" description="Proton acceptor" evidence="3">
    <location>
        <position position="152"/>
    </location>
</feature>
<evidence type="ECO:0000313" key="6">
    <source>
        <dbReference type="Proteomes" id="UP000199568"/>
    </source>
</evidence>
<keyword evidence="5" id="KW-0012">Acyltransferase</keyword>
<name>A0A1H9ZUQ2_9FIRM</name>
<dbReference type="RefSeq" id="WP_090439380.1">
    <property type="nucleotide sequence ID" value="NZ_FOHU01000002.1"/>
</dbReference>
<reference evidence="5 6" key="1">
    <citation type="submission" date="2016-10" db="EMBL/GenBank/DDBJ databases">
        <authorList>
            <person name="de Groot N.N."/>
        </authorList>
    </citation>
    <scope>NUCLEOTIDE SEQUENCE [LARGE SCALE GENOMIC DNA]</scope>
    <source>
        <strain evidence="5 6">DSM 18979</strain>
    </source>
</reference>
<evidence type="ECO:0000256" key="1">
    <source>
        <dbReference type="ARBA" id="ARBA00022679"/>
    </source>
</evidence>
<dbReference type="PANTHER" id="PTHR43300:SF7">
    <property type="entry name" value="UDP-N-ACETYLBACILLOSAMINE N-ACETYLTRANSFERASE"/>
    <property type="match status" value="1"/>
</dbReference>
<dbReference type="SUPFAM" id="SSF51161">
    <property type="entry name" value="Trimeric LpxA-like enzymes"/>
    <property type="match status" value="1"/>
</dbReference>
<proteinExistence type="predicted"/>
<dbReference type="GO" id="GO:0016746">
    <property type="term" value="F:acyltransferase activity"/>
    <property type="evidence" value="ECO:0007669"/>
    <property type="project" value="UniProtKB-KW"/>
</dbReference>
<dbReference type="CDD" id="cd03360">
    <property type="entry name" value="LbH_AT_putative"/>
    <property type="match status" value="1"/>
</dbReference>
<dbReference type="AlphaFoldDB" id="A0A1H9ZUQ2"/>
<keyword evidence="2" id="KW-0677">Repeat</keyword>
<evidence type="ECO:0000256" key="2">
    <source>
        <dbReference type="ARBA" id="ARBA00022737"/>
    </source>
</evidence>
<dbReference type="Gene3D" id="2.160.10.10">
    <property type="entry name" value="Hexapeptide repeat proteins"/>
    <property type="match status" value="1"/>
</dbReference>
<gene>
    <name evidence="5" type="ORF">SAMN05660297_00699</name>
</gene>
<keyword evidence="1 5" id="KW-0808">Transferase</keyword>
<accession>A0A1H9ZUQ2</accession>
<dbReference type="InterPro" id="IPR020019">
    <property type="entry name" value="AcTrfase_PglD-like"/>
</dbReference>
<sequence>MKLWKGLPTVIFGTGSTSKEVVDFIDDINNQNHENVFDVLGYVSESKKEIGTVLNKKEIITWDETFKSFAKNFPLLGVIIPFGKVEIKMNILKKIQLSNNIVFPNIIHPKAILNKDRVHIGIGNIIYPGVVCTSDIHIGNFNTINMNVTIGHDVKIGNYNVINPVTAISGNVLLENEISIGTGSSIAQGIKIGEKAFIAMGSAVIENVEKGEQVSGNFATDHRNNLKKYMEKKLKRQTNK</sequence>
<dbReference type="Proteomes" id="UP000199568">
    <property type="component" value="Unassembled WGS sequence"/>
</dbReference>
<dbReference type="InterPro" id="IPR050179">
    <property type="entry name" value="Trans_hexapeptide_repeat"/>
</dbReference>